<reference evidence="2" key="1">
    <citation type="journal article" date="2019" name="Int. J. Syst. Evol. Microbiol.">
        <title>The Global Catalogue of Microorganisms (GCM) 10K type strain sequencing project: providing services to taxonomists for standard genome sequencing and annotation.</title>
        <authorList>
            <consortium name="The Broad Institute Genomics Platform"/>
            <consortium name="The Broad Institute Genome Sequencing Center for Infectious Disease"/>
            <person name="Wu L."/>
            <person name="Ma J."/>
        </authorList>
    </citation>
    <scope>NUCLEOTIDE SEQUENCE [LARGE SCALE GENOMIC DNA]</scope>
    <source>
        <strain evidence="2">KACC 12508</strain>
    </source>
</reference>
<keyword evidence="2" id="KW-1185">Reference proteome</keyword>
<comment type="caution">
    <text evidence="1">The sequence shown here is derived from an EMBL/GenBank/DDBJ whole genome shotgun (WGS) entry which is preliminary data.</text>
</comment>
<evidence type="ECO:0000313" key="2">
    <source>
        <dbReference type="Proteomes" id="UP001596542"/>
    </source>
</evidence>
<protein>
    <submittedName>
        <fullName evidence="1">Uncharacterized protein</fullName>
    </submittedName>
</protein>
<dbReference type="EMBL" id="JBHTBU010000001">
    <property type="protein sequence ID" value="MFC7286935.1"/>
    <property type="molecule type" value="Genomic_DNA"/>
</dbReference>
<evidence type="ECO:0000313" key="1">
    <source>
        <dbReference type="EMBL" id="MFC7286935.1"/>
    </source>
</evidence>
<organism evidence="1 2">
    <name type="scientific">Herminiimonas glaciei</name>
    <dbReference type="NCBI Taxonomy" id="523788"/>
    <lineage>
        <taxon>Bacteria</taxon>
        <taxon>Pseudomonadati</taxon>
        <taxon>Pseudomonadota</taxon>
        <taxon>Betaproteobacteria</taxon>
        <taxon>Burkholderiales</taxon>
        <taxon>Oxalobacteraceae</taxon>
        <taxon>Herminiimonas</taxon>
    </lineage>
</organism>
<proteinExistence type="predicted"/>
<accession>A0ABW2I7E1</accession>
<sequence>MIDSLIIFVADQTRYRRAVLRSASAGSMANSTLKMQAMGAGLILTQRKNFENPFVKRQEGLN</sequence>
<name>A0ABW2I7E1_9BURK</name>
<gene>
    <name evidence="1" type="ORF">ACFQPC_02690</name>
</gene>
<dbReference type="RefSeq" id="WP_382270100.1">
    <property type="nucleotide sequence ID" value="NZ_JBHTBU010000001.1"/>
</dbReference>
<dbReference type="Proteomes" id="UP001596542">
    <property type="component" value="Unassembled WGS sequence"/>
</dbReference>